<evidence type="ECO:0000259" key="7">
    <source>
        <dbReference type="Pfam" id="PF17763"/>
    </source>
</evidence>
<dbReference type="Gene3D" id="3.40.50.1170">
    <property type="entry name" value="L-asparaginase, N-terminal domain"/>
    <property type="match status" value="1"/>
</dbReference>
<organism evidence="8 9">
    <name type="scientific">Pseudomonas matsuisoli</name>
    <dbReference type="NCBI Taxonomy" id="1515666"/>
    <lineage>
        <taxon>Bacteria</taxon>
        <taxon>Pseudomonadati</taxon>
        <taxon>Pseudomonadota</taxon>
        <taxon>Gammaproteobacteria</taxon>
        <taxon>Pseudomonadales</taxon>
        <taxon>Pseudomonadaceae</taxon>
        <taxon>Pseudomonas</taxon>
    </lineage>
</organism>
<evidence type="ECO:0000256" key="4">
    <source>
        <dbReference type="PROSITE-ProRule" id="PRU10099"/>
    </source>
</evidence>
<feature type="binding site" evidence="3">
    <location>
        <begin position="95"/>
        <end position="96"/>
    </location>
    <ligand>
        <name>substrate</name>
    </ligand>
</feature>
<dbReference type="SFLD" id="SFLDS00057">
    <property type="entry name" value="Glutaminase/Asparaginase"/>
    <property type="match status" value="1"/>
</dbReference>
<evidence type="ECO:0000256" key="3">
    <source>
        <dbReference type="PIRSR" id="PIRSR001220-2"/>
    </source>
</evidence>
<dbReference type="PANTHER" id="PTHR11707:SF28">
    <property type="entry name" value="60 KDA LYSOPHOSPHOLIPASE"/>
    <property type="match status" value="1"/>
</dbReference>
<dbReference type="Pfam" id="PF17763">
    <property type="entry name" value="Asparaginase_C"/>
    <property type="match status" value="1"/>
</dbReference>
<keyword evidence="9" id="KW-1185">Reference proteome</keyword>
<dbReference type="InterPro" id="IPR041725">
    <property type="entry name" value="L-asparaginase_I"/>
</dbReference>
<protein>
    <submittedName>
        <fullName evidence="8">L-asparaginase 1</fullName>
    </submittedName>
</protein>
<sequence>MNTTVQRLRVLYTGGTIGMQMSNDGLAPAGGFEARLREAQRSFSKQALPEWSFKELAPLLDSANMAQRNWLTMRDEIVAAYEKDGCDAVLVLHGTDTLAYSAGALSFLLLDLPIPVVLTGSMQPAGAADSDAWPNLFGAMQALAEGVRPGVHVFFNGRLMHGARVSKLRSDAPDAFHVLPRRREASPARTLASIDFQHPRSQTNIAILPLFPGLQAHHIEALATSRPQALLLECYGSGTGPSDNQEILAALREAHRAGTVLAAISQCPNGHIAFDTYAAGSRLRDVGLVSGGGMTREAALGKLFALLGMGMVQKDVEHWFAQDLCGEMHDDPNTIAR</sequence>
<dbReference type="PROSITE" id="PS00917">
    <property type="entry name" value="ASN_GLN_ASE_2"/>
    <property type="match status" value="1"/>
</dbReference>
<feature type="active site" evidence="4">
    <location>
        <position position="16"/>
    </location>
</feature>
<dbReference type="CDD" id="cd08963">
    <property type="entry name" value="L-asparaginase_I"/>
    <property type="match status" value="1"/>
</dbReference>
<dbReference type="InterPro" id="IPR037152">
    <property type="entry name" value="L-asparaginase_N_sf"/>
</dbReference>
<comment type="caution">
    <text evidence="8">The sequence shown here is derived from an EMBL/GenBank/DDBJ whole genome shotgun (WGS) entry which is preliminary data.</text>
</comment>
<accession>A0A917UVE0</accession>
<feature type="active site" evidence="5">
    <location>
        <position position="95"/>
    </location>
</feature>
<dbReference type="GO" id="GO:0006520">
    <property type="term" value="P:amino acid metabolic process"/>
    <property type="evidence" value="ECO:0007669"/>
    <property type="project" value="InterPro"/>
</dbReference>
<dbReference type="Proteomes" id="UP000635983">
    <property type="component" value="Unassembled WGS sequence"/>
</dbReference>
<reference evidence="8" key="2">
    <citation type="submission" date="2020-09" db="EMBL/GenBank/DDBJ databases">
        <authorList>
            <person name="Sun Q."/>
            <person name="Ohkuma M."/>
        </authorList>
    </citation>
    <scope>NUCLEOTIDE SEQUENCE</scope>
    <source>
        <strain evidence="8">JCM 30078</strain>
    </source>
</reference>
<dbReference type="InterPro" id="IPR027473">
    <property type="entry name" value="L-asparaginase_C"/>
</dbReference>
<dbReference type="InterPro" id="IPR027475">
    <property type="entry name" value="Asparaginase/glutaminase_AS2"/>
</dbReference>
<evidence type="ECO:0000256" key="1">
    <source>
        <dbReference type="ARBA" id="ARBA00010518"/>
    </source>
</evidence>
<feature type="domain" description="L-asparaginase N-terminal" evidence="6">
    <location>
        <begin position="8"/>
        <end position="178"/>
    </location>
</feature>
<name>A0A917UVE0_9PSED</name>
<evidence type="ECO:0000313" key="8">
    <source>
        <dbReference type="EMBL" id="GGJ89162.1"/>
    </source>
</evidence>
<feature type="active site" description="O-isoaspartyl threonine intermediate" evidence="2">
    <location>
        <position position="16"/>
    </location>
</feature>
<dbReference type="Pfam" id="PF00710">
    <property type="entry name" value="Asparaginase"/>
    <property type="match status" value="1"/>
</dbReference>
<comment type="similarity">
    <text evidence="1">Belongs to the asparaginase 1 family.</text>
</comment>
<feature type="binding site" evidence="3">
    <location>
        <position position="62"/>
    </location>
    <ligand>
        <name>substrate</name>
    </ligand>
</feature>
<dbReference type="GO" id="GO:0004067">
    <property type="term" value="F:asparaginase activity"/>
    <property type="evidence" value="ECO:0007669"/>
    <property type="project" value="UniProtKB-UniRule"/>
</dbReference>
<evidence type="ECO:0000259" key="6">
    <source>
        <dbReference type="Pfam" id="PF00710"/>
    </source>
</evidence>
<evidence type="ECO:0000256" key="2">
    <source>
        <dbReference type="PIRSR" id="PIRSR001220-1"/>
    </source>
</evidence>
<evidence type="ECO:0000256" key="5">
    <source>
        <dbReference type="PROSITE-ProRule" id="PRU10100"/>
    </source>
</evidence>
<dbReference type="PANTHER" id="PTHR11707">
    <property type="entry name" value="L-ASPARAGINASE"/>
    <property type="match status" value="1"/>
</dbReference>
<dbReference type="InterPro" id="IPR006034">
    <property type="entry name" value="Asparaginase/glutaminase-like"/>
</dbReference>
<dbReference type="SUPFAM" id="SSF53774">
    <property type="entry name" value="Glutaminase/Asparaginase"/>
    <property type="match status" value="1"/>
</dbReference>
<dbReference type="GO" id="GO:0005829">
    <property type="term" value="C:cytosol"/>
    <property type="evidence" value="ECO:0007669"/>
    <property type="project" value="TreeGrafter"/>
</dbReference>
<gene>
    <name evidence="8" type="primary">ansA</name>
    <name evidence="8" type="ORF">GCM10009304_13430</name>
</gene>
<dbReference type="PROSITE" id="PS00144">
    <property type="entry name" value="ASN_GLN_ASE_1"/>
    <property type="match status" value="1"/>
</dbReference>
<dbReference type="InterPro" id="IPR040919">
    <property type="entry name" value="Asparaginase_C"/>
</dbReference>
<evidence type="ECO:0000313" key="9">
    <source>
        <dbReference type="Proteomes" id="UP000635983"/>
    </source>
</evidence>
<proteinExistence type="inferred from homology"/>
<dbReference type="AlphaFoldDB" id="A0A917UVE0"/>
<dbReference type="SMART" id="SM00870">
    <property type="entry name" value="Asparaginase"/>
    <property type="match status" value="1"/>
</dbReference>
<feature type="domain" description="Asparaginase/glutaminase C-terminal" evidence="7">
    <location>
        <begin position="204"/>
        <end position="320"/>
    </location>
</feature>
<dbReference type="Gene3D" id="3.40.50.40">
    <property type="match status" value="1"/>
</dbReference>
<dbReference type="PROSITE" id="PS51732">
    <property type="entry name" value="ASN_GLN_ASE_3"/>
    <property type="match status" value="1"/>
</dbReference>
<dbReference type="RefSeq" id="WP_188982398.1">
    <property type="nucleotide sequence ID" value="NZ_BMPO01000003.1"/>
</dbReference>
<dbReference type="PIRSF" id="PIRSF001220">
    <property type="entry name" value="L-ASNase_gatD"/>
    <property type="match status" value="1"/>
</dbReference>
<dbReference type="PRINTS" id="PR00139">
    <property type="entry name" value="ASNGLNASE"/>
</dbReference>
<dbReference type="PIRSF" id="PIRSF500176">
    <property type="entry name" value="L_ASNase"/>
    <property type="match status" value="1"/>
</dbReference>
<reference evidence="8" key="1">
    <citation type="journal article" date="2014" name="Int. J. Syst. Evol. Microbiol.">
        <title>Complete genome sequence of Corynebacterium casei LMG S-19264T (=DSM 44701T), isolated from a smear-ripened cheese.</title>
        <authorList>
            <consortium name="US DOE Joint Genome Institute (JGI-PGF)"/>
            <person name="Walter F."/>
            <person name="Albersmeier A."/>
            <person name="Kalinowski J."/>
            <person name="Ruckert C."/>
        </authorList>
    </citation>
    <scope>NUCLEOTIDE SEQUENCE</scope>
    <source>
        <strain evidence="8">JCM 30078</strain>
    </source>
</reference>
<dbReference type="EMBL" id="BMPO01000003">
    <property type="protein sequence ID" value="GGJ89162.1"/>
    <property type="molecule type" value="Genomic_DNA"/>
</dbReference>
<dbReference type="InterPro" id="IPR036152">
    <property type="entry name" value="Asp/glu_Ase-like_sf"/>
</dbReference>
<dbReference type="InterPro" id="IPR027474">
    <property type="entry name" value="L-asparaginase_N"/>
</dbReference>
<dbReference type="InterPro" id="IPR020827">
    <property type="entry name" value="Asparaginase/glutaminase_AS1"/>
</dbReference>